<comment type="caution">
    <text evidence="3">The sequence shown here is derived from an EMBL/GenBank/DDBJ whole genome shotgun (WGS) entry which is preliminary data.</text>
</comment>
<evidence type="ECO:0000256" key="2">
    <source>
        <dbReference type="SAM" id="SignalP"/>
    </source>
</evidence>
<reference evidence="3 4" key="1">
    <citation type="submission" date="2018-06" db="EMBL/GenBank/DDBJ databases">
        <title>Comparative genomics of Brasilonema spp. strains.</title>
        <authorList>
            <person name="Alvarenga D.O."/>
            <person name="Fiore M.F."/>
            <person name="Varani A.M."/>
        </authorList>
    </citation>
    <scope>NUCLEOTIDE SEQUENCE [LARGE SCALE GENOMIC DNA]</scope>
    <source>
        <strain evidence="3 4">SPC951</strain>
    </source>
</reference>
<feature type="compositionally biased region" description="Low complexity" evidence="1">
    <location>
        <begin position="125"/>
        <end position="144"/>
    </location>
</feature>
<gene>
    <name evidence="3" type="ORF">DP116_00930</name>
</gene>
<dbReference type="RefSeq" id="WP_169153371.1">
    <property type="nucleotide sequence ID" value="NZ_CAWPJE010000227.1"/>
</dbReference>
<feature type="region of interest" description="Disordered" evidence="1">
    <location>
        <begin position="31"/>
        <end position="144"/>
    </location>
</feature>
<evidence type="ECO:0000313" key="3">
    <source>
        <dbReference type="EMBL" id="NMG18078.1"/>
    </source>
</evidence>
<proteinExistence type="predicted"/>
<accession>A0ABX1P225</accession>
<name>A0ABX1P225_9CYAN</name>
<feature type="chain" id="PRO_5046285263" evidence="2">
    <location>
        <begin position="25"/>
        <end position="144"/>
    </location>
</feature>
<dbReference type="Proteomes" id="UP000718564">
    <property type="component" value="Unassembled WGS sequence"/>
</dbReference>
<feature type="signal peptide" evidence="2">
    <location>
        <begin position="1"/>
        <end position="24"/>
    </location>
</feature>
<feature type="compositionally biased region" description="Low complexity" evidence="1">
    <location>
        <begin position="71"/>
        <end position="81"/>
    </location>
</feature>
<organism evidence="3 4">
    <name type="scientific">Brasilonema bromeliae SPC951</name>
    <dbReference type="NCBI Taxonomy" id="385972"/>
    <lineage>
        <taxon>Bacteria</taxon>
        <taxon>Bacillati</taxon>
        <taxon>Cyanobacteriota</taxon>
        <taxon>Cyanophyceae</taxon>
        <taxon>Nostocales</taxon>
        <taxon>Scytonemataceae</taxon>
        <taxon>Brasilonema</taxon>
        <taxon>Bromeliae group (in: Brasilonema)</taxon>
    </lineage>
</organism>
<dbReference type="EMBL" id="QMEB01000003">
    <property type="protein sequence ID" value="NMG18078.1"/>
    <property type="molecule type" value="Genomic_DNA"/>
</dbReference>
<keyword evidence="4" id="KW-1185">Reference proteome</keyword>
<evidence type="ECO:0000256" key="1">
    <source>
        <dbReference type="SAM" id="MobiDB-lite"/>
    </source>
</evidence>
<sequence length="144" mass="14181">MNGKYLTLIGAALTLALTSNVAVAESAKFLIGQSSGGSSSGSSGEIKLSPRVNKKKFCNDYPLNSRCQEGSASTSSPSDSSTETKKKPSKSTPGGTATPGLAPADPGTTNTPGGTNEIAPPPAGNPANPGTTTPSGSPGSGTRK</sequence>
<protein>
    <submittedName>
        <fullName evidence="3">Uncharacterized protein</fullName>
    </submittedName>
</protein>
<evidence type="ECO:0000313" key="4">
    <source>
        <dbReference type="Proteomes" id="UP000718564"/>
    </source>
</evidence>
<feature type="compositionally biased region" description="Low complexity" evidence="1">
    <location>
        <begin position="106"/>
        <end position="116"/>
    </location>
</feature>
<keyword evidence="2" id="KW-0732">Signal</keyword>